<comment type="caution">
    <text evidence="3">The sequence shown here is derived from an EMBL/GenBank/DDBJ whole genome shotgun (WGS) entry which is preliminary data.</text>
</comment>
<accession>A0A7X8SQ62</accession>
<keyword evidence="1" id="KW-0732">Signal</keyword>
<dbReference type="NCBIfam" id="TIGR04183">
    <property type="entry name" value="Por_Secre_tail"/>
    <property type="match status" value="1"/>
</dbReference>
<protein>
    <submittedName>
        <fullName evidence="3">T9SS type A sorting domain-containing protein</fullName>
    </submittedName>
</protein>
<gene>
    <name evidence="3" type="ORF">HGP29_24455</name>
</gene>
<evidence type="ECO:0000313" key="3">
    <source>
        <dbReference type="EMBL" id="NLR94379.1"/>
    </source>
</evidence>
<organism evidence="3 4">
    <name type="scientific">Flammeovirga agarivorans</name>
    <dbReference type="NCBI Taxonomy" id="2726742"/>
    <lineage>
        <taxon>Bacteria</taxon>
        <taxon>Pseudomonadati</taxon>
        <taxon>Bacteroidota</taxon>
        <taxon>Cytophagia</taxon>
        <taxon>Cytophagales</taxon>
        <taxon>Flammeovirgaceae</taxon>
        <taxon>Flammeovirga</taxon>
    </lineage>
</organism>
<dbReference type="Gene3D" id="2.60.120.200">
    <property type="match status" value="2"/>
</dbReference>
<evidence type="ECO:0000256" key="1">
    <source>
        <dbReference type="SAM" id="SignalP"/>
    </source>
</evidence>
<proteinExistence type="predicted"/>
<dbReference type="SUPFAM" id="SSF49899">
    <property type="entry name" value="Concanavalin A-like lectins/glucanases"/>
    <property type="match status" value="2"/>
</dbReference>
<dbReference type="Pfam" id="PF13385">
    <property type="entry name" value="Laminin_G_3"/>
    <property type="match status" value="1"/>
</dbReference>
<dbReference type="Pfam" id="PF18962">
    <property type="entry name" value="Por_Secre_tail"/>
    <property type="match status" value="1"/>
</dbReference>
<feature type="domain" description="Secretion system C-terminal sorting" evidence="2">
    <location>
        <begin position="1813"/>
        <end position="1881"/>
    </location>
</feature>
<sequence length="1884" mass="211175">MKNNLLFDCSATFIAVLCCLLFTTPTQAQTPIQHLTSKNSTSIELNAEGGVSKWLDISGNEQHATSKIGSVTFPSTITSFSGQEGLDFGADRNSLKLLSSTDAAQVFDFTGDAASNSGFAVLLTFQMESLHNNWSDIIGNNSNTDNGGFGIRYADDGEYQVYLGSLNAKIPGAKAIPGQSIVVAVNYDATKGELTFWDSQNKLKQTYDVTAANFNIGDLFLGSNSNGNRYFKGIVGDVKIYNEALSNSKFKTEYSQLYDLWQGFTLPVEVLGGEGLVETRTFELGETKASNTQKVWLQINNLSYENKASVKINNGSWIDINHSSVEMYEQEKARGGMQHGGYNTIRFTYPTKDIQTGTNTVSFRFNHSDGISNGFRVVKFNLLNENDEPLLPDNFFYNDDPNLWVSPYTDNTSIAEGEDLWRNAGLWSNYLEEGTEGFWYGYSLKAHIPMNAKCADCHTQDGRDLEIFSYSNKSIIERAKFHDLNDEQARKIASYIRSLSGKHENVNRHGRPWNPPYQPGPELEGKSIDYWAAGAGLDAVLEKDEEMLPYMFPNGVNEETVKDYFDQDQGEDRTTLPLAIQFPDWKHWLPMIHPKDAFTEGNLYETSYQDRTPYVNNQVSLLNPEKGYEVLREYILTLPTNGDGVTVNMNALSENQLAEFRLQHEIFRYNYRFFQAQGGGDTRHWRSTTGNGLDALSPDVPQEFAATSMARLMAVKNFEFMLEFNLQDQAPNYIDAVDQPSGRQWFHGLSKHVFEVPAHITGCLDGDCQTFDGQPLTTGQYESSVWYHLQGILAGGEGYQWWNGPVDYNYHPQFILASSYSSNIFHPLRYYHSIGTMYKTKTWSGDDNPNDGMGFRIRVQGPWYFFGKEGDGGKNNFLGFEPGVWPQLLDDIEPGMSKWVLDALLQEFLKAVRKHDISEWERWTPGENGSNMLDPIEKSSVVDVTLSNDEISATSSGDEDTLGEPLWADHMYWVIQESIKFGVKCETIEELIAWSKEAWPNINWDFNISPSVKLRLSPNAQLYRNVEFIEAIPASGGGHPSYSWTVNGVVVNNNSNKLYTTDFEPGDIVGCTMTSSSDCVDSNIASTTIDVPGDIIINTKINTEDWQKATALQACFGDEITFRADVDIQPILWLDAQSVSTTATYNDGDQVMVWEDISGNNANAEVSNSTLAPYYSVDGFNGKPALEFGRTRGSLLTLFEGTETEFLEEDWTIFMVHQLNPIDVWSNTLGNKNTTTDDGMFFRISDNGKMAISGGKKDISGDAYDLPLLAINTISKGDDVMSLFVNGTQETTLTITEGDKLDNGEDLLLGQISYSTSQSRYHQGYIAEVIILDRKLNTAETQLVEGYLAHKWGLTSDLTVYNKFRDHSPLEMLVEAPSGDDYQFTKLSNTFSYTVSDQHDLGEFNFIPAQSEQNNFTLPLSSYEDYYNQAVVLYSIDGGASQQGNIVNLYDGESVTLLPFEEIDVDYEWVTPEGISLTQNTNPTWTAALEDTYNGVWKLRILEDRCLSTFPEIEVNVTVDELNNSGPYFGRVDITQANASDWTSVNFGYPMASSPIVITGPVSNFGSAPAIPRVKNITTDGFEIQVDEWDYLDGVHNKTEELYYLALEEGTYDFGGVIAEAGSLTGKMTWVNKSFINEYTEAPVVLAVQVSDNEANATTLQIKDVTTTGFTIRMREEENADQVHADEVIHYIVLSKGTGTINGETIEVGATENIVDDEWYQMDFTSDLQNVGVLANMQTRNGSNTSGLRYRNLTYNRVDFMVEEEQSKDEEVDHPFEEVGYLRMENMNAGMNSNARQVSNNLEEDLNGVTLRVYPNPTSCNLFIEAKRDIRRIEIFDNLGRKVYCKKAGHSSETINLHTLATDMYLLRIHLDNGEILNEKVLKK</sequence>
<dbReference type="InterPro" id="IPR026444">
    <property type="entry name" value="Secre_tail"/>
</dbReference>
<evidence type="ECO:0000259" key="2">
    <source>
        <dbReference type="Pfam" id="PF18962"/>
    </source>
</evidence>
<dbReference type="Proteomes" id="UP000585050">
    <property type="component" value="Unassembled WGS sequence"/>
</dbReference>
<dbReference type="EMBL" id="JABAIL010000011">
    <property type="protein sequence ID" value="NLR94379.1"/>
    <property type="molecule type" value="Genomic_DNA"/>
</dbReference>
<dbReference type="GO" id="GO:0005975">
    <property type="term" value="P:carbohydrate metabolic process"/>
    <property type="evidence" value="ECO:0007669"/>
    <property type="project" value="UniProtKB-ARBA"/>
</dbReference>
<reference evidence="3 4" key="1">
    <citation type="submission" date="2020-04" db="EMBL/GenBank/DDBJ databases">
        <title>Flammeovirga sp. SR4, a novel species isolated from seawater.</title>
        <authorList>
            <person name="Wang X."/>
        </authorList>
    </citation>
    <scope>NUCLEOTIDE SEQUENCE [LARGE SCALE GENOMIC DNA]</scope>
    <source>
        <strain evidence="3 4">SR4</strain>
    </source>
</reference>
<evidence type="ECO:0000313" key="4">
    <source>
        <dbReference type="Proteomes" id="UP000585050"/>
    </source>
</evidence>
<feature type="signal peptide" evidence="1">
    <location>
        <begin position="1"/>
        <end position="28"/>
    </location>
</feature>
<feature type="chain" id="PRO_5031407493" evidence="1">
    <location>
        <begin position="29"/>
        <end position="1884"/>
    </location>
</feature>
<dbReference type="GO" id="GO:0004553">
    <property type="term" value="F:hydrolase activity, hydrolyzing O-glycosyl compounds"/>
    <property type="evidence" value="ECO:0007669"/>
    <property type="project" value="UniProtKB-ARBA"/>
</dbReference>
<dbReference type="InterPro" id="IPR013320">
    <property type="entry name" value="ConA-like_dom_sf"/>
</dbReference>
<name>A0A7X8SQ62_9BACT</name>
<dbReference type="RefSeq" id="WP_168885089.1">
    <property type="nucleotide sequence ID" value="NZ_JABAIL010000011.1"/>
</dbReference>
<keyword evidence="4" id="KW-1185">Reference proteome</keyword>